<dbReference type="KEGG" id="nnu:104610746"/>
<feature type="compositionally biased region" description="Low complexity" evidence="2">
    <location>
        <begin position="58"/>
        <end position="67"/>
    </location>
</feature>
<dbReference type="STRING" id="4432.A0A1U8B4K4"/>
<dbReference type="GO" id="GO:0006284">
    <property type="term" value="P:base-excision repair"/>
    <property type="evidence" value="ECO:0007669"/>
    <property type="project" value="InterPro"/>
</dbReference>
<organism evidence="3 4">
    <name type="scientific">Nelumbo nucifera</name>
    <name type="common">Sacred lotus</name>
    <dbReference type="NCBI Taxonomy" id="4432"/>
    <lineage>
        <taxon>Eukaryota</taxon>
        <taxon>Viridiplantae</taxon>
        <taxon>Streptophyta</taxon>
        <taxon>Embryophyta</taxon>
        <taxon>Tracheophyta</taxon>
        <taxon>Spermatophyta</taxon>
        <taxon>Magnoliopsida</taxon>
        <taxon>Proteales</taxon>
        <taxon>Nelumbonaceae</taxon>
        <taxon>Nelumbo</taxon>
    </lineage>
</organism>
<keyword evidence="3" id="KW-1185">Reference proteome</keyword>
<feature type="region of interest" description="Disordered" evidence="2">
    <location>
        <begin position="94"/>
        <end position="144"/>
    </location>
</feature>
<feature type="compositionally biased region" description="Basic and acidic residues" evidence="2">
    <location>
        <begin position="42"/>
        <end position="57"/>
    </location>
</feature>
<dbReference type="OMA" id="LPMNASC"/>
<dbReference type="InterPro" id="IPR011257">
    <property type="entry name" value="DNA_glycosylase"/>
</dbReference>
<evidence type="ECO:0000256" key="2">
    <source>
        <dbReference type="SAM" id="MobiDB-lite"/>
    </source>
</evidence>
<sequence length="387" mass="42795">MSGAPRVRSINVADSEARPVLGPAGNKTRSLVTRKPASKPLRKVEKTPEAVDEEKKAPSSPVAASPPKLQPVSVPSILRRHEFLHSNLSLNASCSSDASSDSVYSRASTGRLIRTRSTPSRRKYSISRPEKVVPDSASDSSPDSIETKKRCAWVTPNTDPCYAAFHDEEWGVPVHDDKKLFELLVLSGALAELTWPTILSKRHIFREVFSDFDPVAVSKLNEKKITAPGSTASSLLSELKLRAIIENARQICKVIDEFGSFDNYIWSFVNHKPIISKFRYPRQVPVKIPKADVISKDLVRRGFRSVGPTVVYSFMQVAGITNDHLINCFRFQVCMDTPTVSEGDDKLRIGKAEETPTGSKGTAEEKKTEDMIKSELGKAMDKLNVSE</sequence>
<dbReference type="AlphaFoldDB" id="A0A1U8B4K4"/>
<dbReference type="PANTHER" id="PTHR31116:SF5">
    <property type="entry name" value="OS06G0649800 PROTEIN"/>
    <property type="match status" value="1"/>
</dbReference>
<dbReference type="eggNOG" id="ENOG502QQTH">
    <property type="taxonomic scope" value="Eukaryota"/>
</dbReference>
<gene>
    <name evidence="4" type="primary">LOC104610746</name>
</gene>
<feature type="compositionally biased region" description="Basic and acidic residues" evidence="2">
    <location>
        <begin position="362"/>
        <end position="373"/>
    </location>
</feature>
<feature type="binding site" evidence="1">
    <location>
        <position position="166"/>
    </location>
    <ligand>
        <name>Zn(2+)</name>
        <dbReference type="ChEBI" id="CHEBI:29105"/>
    </ligand>
</feature>
<keyword evidence="1" id="KW-0479">Metal-binding</keyword>
<feature type="binding site" evidence="1">
    <location>
        <position position="151"/>
    </location>
    <ligand>
        <name>Zn(2+)</name>
        <dbReference type="ChEBI" id="CHEBI:29105"/>
    </ligand>
</feature>
<dbReference type="GO" id="GO:0008725">
    <property type="term" value="F:DNA-3-methyladenine glycosylase activity"/>
    <property type="evidence" value="ECO:0007669"/>
    <property type="project" value="InterPro"/>
</dbReference>
<dbReference type="Pfam" id="PF03352">
    <property type="entry name" value="Adenine_glyco"/>
    <property type="match status" value="1"/>
</dbReference>
<dbReference type="GeneID" id="104610746"/>
<dbReference type="InterPro" id="IPR005019">
    <property type="entry name" value="Adenine_glyco"/>
</dbReference>
<accession>A0A1U8B4K4</accession>
<dbReference type="GO" id="GO:0046872">
    <property type="term" value="F:metal ion binding"/>
    <property type="evidence" value="ECO:0007669"/>
    <property type="project" value="UniProtKB-KW"/>
</dbReference>
<reference evidence="4" key="1">
    <citation type="submission" date="2025-08" db="UniProtKB">
        <authorList>
            <consortium name="RefSeq"/>
        </authorList>
    </citation>
    <scope>IDENTIFICATION</scope>
</reference>
<evidence type="ECO:0000313" key="3">
    <source>
        <dbReference type="Proteomes" id="UP000189703"/>
    </source>
</evidence>
<dbReference type="RefSeq" id="XP_010275821.1">
    <property type="nucleotide sequence ID" value="XM_010277519.2"/>
</dbReference>
<dbReference type="InParanoid" id="A0A1U8B4K4"/>
<protein>
    <submittedName>
        <fullName evidence="4">Uncharacterized protein LOC104610746</fullName>
    </submittedName>
</protein>
<evidence type="ECO:0000256" key="1">
    <source>
        <dbReference type="PIRSR" id="PIRSR605019-1"/>
    </source>
</evidence>
<feature type="binding site" evidence="1">
    <location>
        <position position="324"/>
    </location>
    <ligand>
        <name>Zn(2+)</name>
        <dbReference type="ChEBI" id="CHEBI:29105"/>
    </ligand>
</feature>
<feature type="binding site" evidence="1">
    <location>
        <position position="328"/>
    </location>
    <ligand>
        <name>Zn(2+)</name>
        <dbReference type="ChEBI" id="CHEBI:29105"/>
    </ligand>
</feature>
<feature type="compositionally biased region" description="Low complexity" evidence="2">
    <location>
        <begin position="134"/>
        <end position="144"/>
    </location>
</feature>
<dbReference type="SUPFAM" id="SSF48150">
    <property type="entry name" value="DNA-glycosylase"/>
    <property type="match status" value="1"/>
</dbReference>
<dbReference type="PANTHER" id="PTHR31116">
    <property type="entry name" value="OS04G0501200 PROTEIN"/>
    <property type="match status" value="1"/>
</dbReference>
<feature type="region of interest" description="Disordered" evidence="2">
    <location>
        <begin position="1"/>
        <end position="70"/>
    </location>
</feature>
<name>A0A1U8B4K4_NELNU</name>
<dbReference type="Gene3D" id="1.10.340.30">
    <property type="entry name" value="Hypothetical protein, domain 2"/>
    <property type="match status" value="1"/>
</dbReference>
<dbReference type="FunCoup" id="A0A1U8B4K4">
    <property type="interactions" value="159"/>
</dbReference>
<proteinExistence type="predicted"/>
<keyword evidence="1" id="KW-0862">Zinc</keyword>
<dbReference type="OrthoDB" id="3941538at2759"/>
<dbReference type="Proteomes" id="UP000189703">
    <property type="component" value="Unplaced"/>
</dbReference>
<evidence type="ECO:0000313" key="4">
    <source>
        <dbReference type="RefSeq" id="XP_010275821.1"/>
    </source>
</evidence>
<feature type="region of interest" description="Disordered" evidence="2">
    <location>
        <begin position="346"/>
        <end position="373"/>
    </location>
</feature>